<comment type="caution">
    <text evidence="2">The sequence shown here is derived from an EMBL/GenBank/DDBJ whole genome shotgun (WGS) entry which is preliminary data.</text>
</comment>
<keyword evidence="3" id="KW-1185">Reference proteome</keyword>
<feature type="compositionally biased region" description="Pro residues" evidence="1">
    <location>
        <begin position="71"/>
        <end position="82"/>
    </location>
</feature>
<gene>
    <name evidence="2" type="ORF">CesoFtcFv8_001448</name>
</gene>
<protein>
    <submittedName>
        <fullName evidence="2">Uncharacterized protein</fullName>
    </submittedName>
</protein>
<dbReference type="AlphaFoldDB" id="A0AAN8D4P1"/>
<name>A0AAN8D4P1_9TELE</name>
<organism evidence="2 3">
    <name type="scientific">Champsocephalus esox</name>
    <name type="common">pike icefish</name>
    <dbReference type="NCBI Taxonomy" id="159716"/>
    <lineage>
        <taxon>Eukaryota</taxon>
        <taxon>Metazoa</taxon>
        <taxon>Chordata</taxon>
        <taxon>Craniata</taxon>
        <taxon>Vertebrata</taxon>
        <taxon>Euteleostomi</taxon>
        <taxon>Actinopterygii</taxon>
        <taxon>Neopterygii</taxon>
        <taxon>Teleostei</taxon>
        <taxon>Neoteleostei</taxon>
        <taxon>Acanthomorphata</taxon>
        <taxon>Eupercaria</taxon>
        <taxon>Perciformes</taxon>
        <taxon>Notothenioidei</taxon>
        <taxon>Channichthyidae</taxon>
        <taxon>Champsocephalus</taxon>
    </lineage>
</organism>
<feature type="region of interest" description="Disordered" evidence="1">
    <location>
        <begin position="56"/>
        <end position="82"/>
    </location>
</feature>
<accession>A0AAN8D4P1</accession>
<feature type="compositionally biased region" description="Polar residues" evidence="1">
    <location>
        <begin position="59"/>
        <end position="68"/>
    </location>
</feature>
<proteinExistence type="predicted"/>
<evidence type="ECO:0000313" key="3">
    <source>
        <dbReference type="Proteomes" id="UP001335648"/>
    </source>
</evidence>
<dbReference type="Proteomes" id="UP001335648">
    <property type="component" value="Unassembled WGS sequence"/>
</dbReference>
<dbReference type="EMBL" id="JAULUE010002046">
    <property type="protein sequence ID" value="KAK5915897.1"/>
    <property type="molecule type" value="Genomic_DNA"/>
</dbReference>
<evidence type="ECO:0000256" key="1">
    <source>
        <dbReference type="SAM" id="MobiDB-lite"/>
    </source>
</evidence>
<sequence>MRFLGEEHVPAHGCLLCWCWAGLAAVAVTDVPLGFHLSAANALIDRPRLTRTLRHLSVKSPSSHSPDNLTSPPPTLSLLIPP</sequence>
<evidence type="ECO:0000313" key="2">
    <source>
        <dbReference type="EMBL" id="KAK5915897.1"/>
    </source>
</evidence>
<reference evidence="2 3" key="1">
    <citation type="journal article" date="2023" name="Mol. Biol. Evol.">
        <title>Genomics of Secondarily Temperate Adaptation in the Only Non-Antarctic Icefish.</title>
        <authorList>
            <person name="Rivera-Colon A.G."/>
            <person name="Rayamajhi N."/>
            <person name="Minhas B.F."/>
            <person name="Madrigal G."/>
            <person name="Bilyk K.T."/>
            <person name="Yoon V."/>
            <person name="Hune M."/>
            <person name="Gregory S."/>
            <person name="Cheng C.H.C."/>
            <person name="Catchen J.M."/>
        </authorList>
    </citation>
    <scope>NUCLEOTIDE SEQUENCE [LARGE SCALE GENOMIC DNA]</scope>
    <source>
        <strain evidence="2">JC2023a</strain>
    </source>
</reference>